<evidence type="ECO:0000259" key="1">
    <source>
        <dbReference type="Pfam" id="PF13649"/>
    </source>
</evidence>
<dbReference type="InterPro" id="IPR041698">
    <property type="entry name" value="Methyltransf_25"/>
</dbReference>
<evidence type="ECO:0000313" key="3">
    <source>
        <dbReference type="Proteomes" id="UP001500683"/>
    </source>
</evidence>
<gene>
    <name evidence="2" type="ORF">GCM10022214_06160</name>
</gene>
<dbReference type="Proteomes" id="UP001500683">
    <property type="component" value="Unassembled WGS sequence"/>
</dbReference>
<reference evidence="3" key="1">
    <citation type="journal article" date="2019" name="Int. J. Syst. Evol. Microbiol.">
        <title>The Global Catalogue of Microorganisms (GCM) 10K type strain sequencing project: providing services to taxonomists for standard genome sequencing and annotation.</title>
        <authorList>
            <consortium name="The Broad Institute Genomics Platform"/>
            <consortium name="The Broad Institute Genome Sequencing Center for Infectious Disease"/>
            <person name="Wu L."/>
            <person name="Ma J."/>
        </authorList>
    </citation>
    <scope>NUCLEOTIDE SEQUENCE [LARGE SCALE GENOMIC DNA]</scope>
    <source>
        <strain evidence="3">JCM 16702</strain>
    </source>
</reference>
<dbReference type="RefSeq" id="WP_344940179.1">
    <property type="nucleotide sequence ID" value="NZ_BAAAZG010000001.1"/>
</dbReference>
<name>A0ABP7V0S9_9ACTN</name>
<dbReference type="Pfam" id="PF13649">
    <property type="entry name" value="Methyltransf_25"/>
    <property type="match status" value="1"/>
</dbReference>
<protein>
    <recommendedName>
        <fullName evidence="1">Methyltransferase domain-containing protein</fullName>
    </recommendedName>
</protein>
<sequence>MSAEPYAFSAGYYELLRTAAGPDGWPPVGFFTDLVPEGGSVLELGPGTGRITLAVAERAASVYCLERSATMRAVLLSKLAQRPHLLDRVTVLDGAAPDFKLNRRFDLVCFGGVLEHIPTDARLRLFTTIREHLVDGGLLAMDMVLDEPVPEWDEHVRGEVRAGDCRYELSTAVRKLGPDLGRLRYVYRTYLGDELLSTETVERDHNLHRREPVLKDLEAAGFEAVGGSVLHAPTYRPEEDDNPGTLVARAVAGRP</sequence>
<dbReference type="InterPro" id="IPR029063">
    <property type="entry name" value="SAM-dependent_MTases_sf"/>
</dbReference>
<accession>A0ABP7V0S9</accession>
<evidence type="ECO:0000313" key="2">
    <source>
        <dbReference type="EMBL" id="GAA4057088.1"/>
    </source>
</evidence>
<proteinExistence type="predicted"/>
<keyword evidence="3" id="KW-1185">Reference proteome</keyword>
<dbReference type="SUPFAM" id="SSF53335">
    <property type="entry name" value="S-adenosyl-L-methionine-dependent methyltransferases"/>
    <property type="match status" value="1"/>
</dbReference>
<comment type="caution">
    <text evidence="2">The sequence shown here is derived from an EMBL/GenBank/DDBJ whole genome shotgun (WGS) entry which is preliminary data.</text>
</comment>
<dbReference type="Gene3D" id="3.40.50.150">
    <property type="entry name" value="Vaccinia Virus protein VP39"/>
    <property type="match status" value="1"/>
</dbReference>
<organism evidence="2 3">
    <name type="scientific">Actinomadura miaoliensis</name>
    <dbReference type="NCBI Taxonomy" id="430685"/>
    <lineage>
        <taxon>Bacteria</taxon>
        <taxon>Bacillati</taxon>
        <taxon>Actinomycetota</taxon>
        <taxon>Actinomycetes</taxon>
        <taxon>Streptosporangiales</taxon>
        <taxon>Thermomonosporaceae</taxon>
        <taxon>Actinomadura</taxon>
    </lineage>
</organism>
<feature type="domain" description="Methyltransferase" evidence="1">
    <location>
        <begin position="41"/>
        <end position="137"/>
    </location>
</feature>
<dbReference type="EMBL" id="BAAAZG010000001">
    <property type="protein sequence ID" value="GAA4057088.1"/>
    <property type="molecule type" value="Genomic_DNA"/>
</dbReference>
<dbReference type="CDD" id="cd02440">
    <property type="entry name" value="AdoMet_MTases"/>
    <property type="match status" value="1"/>
</dbReference>